<reference evidence="4" key="1">
    <citation type="journal article" date="2019" name="Int. J. Syst. Evol. Microbiol.">
        <title>The Global Catalogue of Microorganisms (GCM) 10K type strain sequencing project: providing services to taxonomists for standard genome sequencing and annotation.</title>
        <authorList>
            <consortium name="The Broad Institute Genomics Platform"/>
            <consortium name="The Broad Institute Genome Sequencing Center for Infectious Disease"/>
            <person name="Wu L."/>
            <person name="Ma J."/>
        </authorList>
    </citation>
    <scope>NUCLEOTIDE SEQUENCE [LARGE SCALE GENOMIC DNA]</scope>
    <source>
        <strain evidence="4">ICMP 257</strain>
    </source>
</reference>
<feature type="compositionally biased region" description="Low complexity" evidence="1">
    <location>
        <begin position="127"/>
        <end position="144"/>
    </location>
</feature>
<feature type="domain" description="HNH nuclease" evidence="2">
    <location>
        <begin position="13"/>
        <end position="67"/>
    </location>
</feature>
<evidence type="ECO:0000313" key="3">
    <source>
        <dbReference type="EMBL" id="MFC4977155.1"/>
    </source>
</evidence>
<accession>A0ABV9UZH7</accession>
<keyword evidence="3" id="KW-0255">Endonuclease</keyword>
<comment type="caution">
    <text evidence="3">The sequence shown here is derived from an EMBL/GenBank/DDBJ whole genome shotgun (WGS) entry which is preliminary data.</text>
</comment>
<organism evidence="3 4">
    <name type="scientific">Streptomyces atroolivaceus</name>
    <dbReference type="NCBI Taxonomy" id="66869"/>
    <lineage>
        <taxon>Bacteria</taxon>
        <taxon>Bacillati</taxon>
        <taxon>Actinomycetota</taxon>
        <taxon>Actinomycetes</taxon>
        <taxon>Kitasatosporales</taxon>
        <taxon>Streptomycetaceae</taxon>
        <taxon>Streptomyces</taxon>
    </lineage>
</organism>
<name>A0ABV9UZH7_STRAZ</name>
<sequence>MSTRHLTASRRRLRKEQLARRHGARCTYCLRPFASLREATLDHVVPVSLFRTWAVVHLMLACRACNHAKADRLPLSMALLLAWSTSSDGPTVHPVEEVEERAARPVFTAPGDVFTPITHRAPGLDSGSGKPPVGSGGSRVDVGGIHPASTPGHLAFWLLLTRLAHTRQSTAAPHERCGERREQSTPGQGIHRRSGRRAVRVGRLEHQRRTPRLNTCEQPTDRGVSA</sequence>
<evidence type="ECO:0000256" key="1">
    <source>
        <dbReference type="SAM" id="MobiDB-lite"/>
    </source>
</evidence>
<keyword evidence="3" id="KW-0540">Nuclease</keyword>
<dbReference type="InterPro" id="IPR003615">
    <property type="entry name" value="HNH_nuc"/>
</dbReference>
<keyword evidence="4" id="KW-1185">Reference proteome</keyword>
<gene>
    <name evidence="3" type="ORF">ACFPL4_02095</name>
</gene>
<dbReference type="GO" id="GO:0004519">
    <property type="term" value="F:endonuclease activity"/>
    <property type="evidence" value="ECO:0007669"/>
    <property type="project" value="UniProtKB-KW"/>
</dbReference>
<evidence type="ECO:0000259" key="2">
    <source>
        <dbReference type="SMART" id="SM00507"/>
    </source>
</evidence>
<dbReference type="Pfam" id="PF01844">
    <property type="entry name" value="HNH"/>
    <property type="match status" value="1"/>
</dbReference>
<dbReference type="EMBL" id="JBHSJE010000001">
    <property type="protein sequence ID" value="MFC4977155.1"/>
    <property type="molecule type" value="Genomic_DNA"/>
</dbReference>
<feature type="compositionally biased region" description="Basic and acidic residues" evidence="1">
    <location>
        <begin position="173"/>
        <end position="183"/>
    </location>
</feature>
<feature type="region of interest" description="Disordered" evidence="1">
    <location>
        <begin position="169"/>
        <end position="226"/>
    </location>
</feature>
<proteinExistence type="predicted"/>
<keyword evidence="3" id="KW-0378">Hydrolase</keyword>
<dbReference type="InterPro" id="IPR002711">
    <property type="entry name" value="HNH"/>
</dbReference>
<dbReference type="CDD" id="cd00085">
    <property type="entry name" value="HNHc"/>
    <property type="match status" value="1"/>
</dbReference>
<dbReference type="Gene3D" id="1.10.30.50">
    <property type="match status" value="1"/>
</dbReference>
<feature type="region of interest" description="Disordered" evidence="1">
    <location>
        <begin position="114"/>
        <end position="145"/>
    </location>
</feature>
<dbReference type="RefSeq" id="WP_078597707.1">
    <property type="nucleotide sequence ID" value="NZ_JBHSJE010000001.1"/>
</dbReference>
<dbReference type="GeneID" id="31237892"/>
<evidence type="ECO:0000313" key="4">
    <source>
        <dbReference type="Proteomes" id="UP001595908"/>
    </source>
</evidence>
<feature type="compositionally biased region" description="Basic residues" evidence="1">
    <location>
        <begin position="190"/>
        <end position="200"/>
    </location>
</feature>
<dbReference type="Proteomes" id="UP001595908">
    <property type="component" value="Unassembled WGS sequence"/>
</dbReference>
<dbReference type="SMART" id="SM00507">
    <property type="entry name" value="HNHc"/>
    <property type="match status" value="1"/>
</dbReference>
<protein>
    <submittedName>
        <fullName evidence="3">HNH endonuclease</fullName>
    </submittedName>
</protein>